<reference evidence="3 4" key="1">
    <citation type="submission" date="2016-04" db="EMBL/GenBank/DDBJ databases">
        <title>A degradative enzymes factory behind the ericoid mycorrhizal symbiosis.</title>
        <authorList>
            <consortium name="DOE Joint Genome Institute"/>
            <person name="Martino E."/>
            <person name="Morin E."/>
            <person name="Grelet G."/>
            <person name="Kuo A."/>
            <person name="Kohler A."/>
            <person name="Daghino S."/>
            <person name="Barry K."/>
            <person name="Choi C."/>
            <person name="Cichocki N."/>
            <person name="Clum A."/>
            <person name="Copeland A."/>
            <person name="Hainaut M."/>
            <person name="Haridas S."/>
            <person name="Labutti K."/>
            <person name="Lindquist E."/>
            <person name="Lipzen A."/>
            <person name="Khouja H.-R."/>
            <person name="Murat C."/>
            <person name="Ohm R."/>
            <person name="Olson A."/>
            <person name="Spatafora J."/>
            <person name="Veneault-Fourrey C."/>
            <person name="Henrissat B."/>
            <person name="Grigoriev I."/>
            <person name="Martin F."/>
            <person name="Perotto S."/>
        </authorList>
    </citation>
    <scope>NUCLEOTIDE SEQUENCE [LARGE SCALE GENOMIC DNA]</scope>
    <source>
        <strain evidence="3 4">F</strain>
    </source>
</reference>
<dbReference type="PROSITE" id="PS50011">
    <property type="entry name" value="PROTEIN_KINASE_DOM"/>
    <property type="match status" value="1"/>
</dbReference>
<name>A0A2J6RHE0_HYAVF</name>
<dbReference type="SUPFAM" id="SSF56112">
    <property type="entry name" value="Protein kinase-like (PK-like)"/>
    <property type="match status" value="1"/>
</dbReference>
<protein>
    <submittedName>
        <fullName evidence="3">Kinase-like protein</fullName>
    </submittedName>
</protein>
<dbReference type="Pfam" id="PF00069">
    <property type="entry name" value="Pkinase"/>
    <property type="match status" value="1"/>
</dbReference>
<dbReference type="GO" id="GO:0007165">
    <property type="term" value="P:signal transduction"/>
    <property type="evidence" value="ECO:0007669"/>
    <property type="project" value="TreeGrafter"/>
</dbReference>
<keyword evidence="1" id="KW-0732">Signal</keyword>
<evidence type="ECO:0000313" key="4">
    <source>
        <dbReference type="Proteomes" id="UP000235786"/>
    </source>
</evidence>
<dbReference type="InterPro" id="IPR011009">
    <property type="entry name" value="Kinase-like_dom_sf"/>
</dbReference>
<gene>
    <name evidence="3" type="ORF">L207DRAFT_59181</name>
</gene>
<evidence type="ECO:0000259" key="2">
    <source>
        <dbReference type="PROSITE" id="PS50011"/>
    </source>
</evidence>
<dbReference type="STRING" id="1149755.A0A2J6RHE0"/>
<keyword evidence="4" id="KW-1185">Reference proteome</keyword>
<keyword evidence="3" id="KW-0808">Transferase</keyword>
<sequence length="430" mass="48182">MTKSCLSCLVLKSFLSSPLQMIIGDIGDCAITKDPRTGEWFLLQTIPGFRFRSLRNQQNHTTSLQYFRNIVDNIRFGRPQQPSEVLGRYFQPNYKNLLNLIPFQEITYIDPSPIGRGDKGVVHRAVWSCPRKIGMWSAETIDVALKSLKVPGTQDLEHFMRELDASFAAFQSKAIGCIELLGILMTPPREAHSISNRPISVLQTETLFLVLEFATEGSIIGYLNRTLTGQQSDWPVIIRFISNLANGLERVHDQGIIHRDIHPGNVLVTSRKDRGMPNRELPREPIALISDLGEGQLINNQSLGRACYGDPRYWAPEIRNSNTYSKASDVYAMGRLVADIVAVNWQIASNNGVVSKLIPQVLLEMIVNCQNPFPERRPSISEICQTLEDVRMSEKHNDLVLIPIDPEVLQSFISQSGNEPSGSSSSEIPT</sequence>
<feature type="domain" description="Protein kinase" evidence="2">
    <location>
        <begin position="108"/>
        <end position="399"/>
    </location>
</feature>
<dbReference type="Gene3D" id="1.10.510.10">
    <property type="entry name" value="Transferase(Phosphotransferase) domain 1"/>
    <property type="match status" value="1"/>
</dbReference>
<dbReference type="GO" id="GO:0004672">
    <property type="term" value="F:protein kinase activity"/>
    <property type="evidence" value="ECO:0007669"/>
    <property type="project" value="InterPro"/>
</dbReference>
<dbReference type="Proteomes" id="UP000235786">
    <property type="component" value="Unassembled WGS sequence"/>
</dbReference>
<keyword evidence="3" id="KW-0418">Kinase</keyword>
<feature type="signal peptide" evidence="1">
    <location>
        <begin position="1"/>
        <end position="24"/>
    </location>
</feature>
<dbReference type="InterPro" id="IPR050167">
    <property type="entry name" value="Ser_Thr_protein_kinase"/>
</dbReference>
<dbReference type="OrthoDB" id="5979581at2759"/>
<dbReference type="GO" id="GO:0005737">
    <property type="term" value="C:cytoplasm"/>
    <property type="evidence" value="ECO:0007669"/>
    <property type="project" value="TreeGrafter"/>
</dbReference>
<evidence type="ECO:0000313" key="3">
    <source>
        <dbReference type="EMBL" id="PMD37941.1"/>
    </source>
</evidence>
<dbReference type="PANTHER" id="PTHR23257">
    <property type="entry name" value="SERINE-THREONINE PROTEIN KINASE"/>
    <property type="match status" value="1"/>
</dbReference>
<dbReference type="EMBL" id="KZ613948">
    <property type="protein sequence ID" value="PMD37941.1"/>
    <property type="molecule type" value="Genomic_DNA"/>
</dbReference>
<feature type="chain" id="PRO_5014415418" evidence="1">
    <location>
        <begin position="25"/>
        <end position="430"/>
    </location>
</feature>
<accession>A0A2J6RHE0</accession>
<evidence type="ECO:0000256" key="1">
    <source>
        <dbReference type="SAM" id="SignalP"/>
    </source>
</evidence>
<dbReference type="InterPro" id="IPR000719">
    <property type="entry name" value="Prot_kinase_dom"/>
</dbReference>
<proteinExistence type="predicted"/>
<dbReference type="AlphaFoldDB" id="A0A2J6RHE0"/>
<organism evidence="3 4">
    <name type="scientific">Hyaloscypha variabilis (strain UAMH 11265 / GT02V1 / F)</name>
    <name type="common">Meliniomyces variabilis</name>
    <dbReference type="NCBI Taxonomy" id="1149755"/>
    <lineage>
        <taxon>Eukaryota</taxon>
        <taxon>Fungi</taxon>
        <taxon>Dikarya</taxon>
        <taxon>Ascomycota</taxon>
        <taxon>Pezizomycotina</taxon>
        <taxon>Leotiomycetes</taxon>
        <taxon>Helotiales</taxon>
        <taxon>Hyaloscyphaceae</taxon>
        <taxon>Hyaloscypha</taxon>
        <taxon>Hyaloscypha variabilis</taxon>
    </lineage>
</organism>
<dbReference type="GO" id="GO:0005524">
    <property type="term" value="F:ATP binding"/>
    <property type="evidence" value="ECO:0007669"/>
    <property type="project" value="InterPro"/>
</dbReference>